<feature type="transmembrane region" description="Helical" evidence="1">
    <location>
        <begin position="6"/>
        <end position="25"/>
    </location>
</feature>
<organism evidence="2 3">
    <name type="scientific">Candidatus Spechtbacteria bacterium SB0662_bin_43</name>
    <dbReference type="NCBI Taxonomy" id="2604897"/>
    <lineage>
        <taxon>Bacteria</taxon>
        <taxon>Candidatus Spechtiibacteriota</taxon>
    </lineage>
</organism>
<gene>
    <name evidence="2" type="ORF">F4X82_00245</name>
</gene>
<reference evidence="2 3" key="1">
    <citation type="submission" date="2019-09" db="EMBL/GenBank/DDBJ databases">
        <title>Characterisation of the sponge microbiome using genome-centric metagenomics.</title>
        <authorList>
            <person name="Engelberts J.P."/>
            <person name="Robbins S.J."/>
            <person name="De Goeij J.M."/>
            <person name="Aranda M."/>
            <person name="Bell S.C."/>
            <person name="Webster N.S."/>
        </authorList>
    </citation>
    <scope>NUCLEOTIDE SEQUENCE [LARGE SCALE GENOMIC DNA]</scope>
    <source>
        <strain evidence="2">SB0662_bin_43</strain>
    </source>
</reference>
<sequence>MKTHYILVAAVVGIIGTAIAAFVFLDSTSSLSQQERGEIEEYVRESISVLAEEQVLVMSEQNDSVEDIIFFANRAFEGSDSYPIRTLSSGKRTYIYVIDKPTHTLVWSGGFPEEIGINVLERDDTAQERTDRIYAAATQDGSWVVYDYYNPDNDGEQLEQKEAFVISRGNLVIGAGIYE</sequence>
<keyword evidence="1" id="KW-0812">Transmembrane</keyword>
<proteinExistence type="predicted"/>
<keyword evidence="1" id="KW-1133">Transmembrane helix</keyword>
<accession>A0A845D896</accession>
<dbReference type="Proteomes" id="UP000449092">
    <property type="component" value="Unassembled WGS sequence"/>
</dbReference>
<protein>
    <recommendedName>
        <fullName evidence="4">Single Cache domain-containing protein</fullName>
    </recommendedName>
</protein>
<evidence type="ECO:0000313" key="3">
    <source>
        <dbReference type="Proteomes" id="UP000449092"/>
    </source>
</evidence>
<keyword evidence="1" id="KW-0472">Membrane</keyword>
<comment type="caution">
    <text evidence="2">The sequence shown here is derived from an EMBL/GenBank/DDBJ whole genome shotgun (WGS) entry which is preliminary data.</text>
</comment>
<dbReference type="AlphaFoldDB" id="A0A845D896"/>
<evidence type="ECO:0000256" key="1">
    <source>
        <dbReference type="SAM" id="Phobius"/>
    </source>
</evidence>
<dbReference type="Gene3D" id="3.30.450.20">
    <property type="entry name" value="PAS domain"/>
    <property type="match status" value="1"/>
</dbReference>
<evidence type="ECO:0000313" key="2">
    <source>
        <dbReference type="EMBL" id="MYE37940.1"/>
    </source>
</evidence>
<evidence type="ECO:0008006" key="4">
    <source>
        <dbReference type="Google" id="ProtNLM"/>
    </source>
</evidence>
<dbReference type="EMBL" id="VXOY01000004">
    <property type="protein sequence ID" value="MYE37940.1"/>
    <property type="molecule type" value="Genomic_DNA"/>
</dbReference>
<name>A0A845D896_9BACT</name>